<dbReference type="GO" id="GO:0007165">
    <property type="term" value="P:signal transduction"/>
    <property type="evidence" value="ECO:0007669"/>
    <property type="project" value="InterPro"/>
</dbReference>
<evidence type="ECO:0000256" key="1">
    <source>
        <dbReference type="SAM" id="MobiDB-lite"/>
    </source>
</evidence>
<proteinExistence type="predicted"/>
<feature type="non-terminal residue" evidence="3">
    <location>
        <position position="1"/>
    </location>
</feature>
<dbReference type="Proteomes" id="UP000749559">
    <property type="component" value="Unassembled WGS sequence"/>
</dbReference>
<dbReference type="InterPro" id="IPR011029">
    <property type="entry name" value="DEATH-like_dom_sf"/>
</dbReference>
<dbReference type="InterPro" id="IPR000488">
    <property type="entry name" value="Death_dom"/>
</dbReference>
<dbReference type="Gene3D" id="1.10.533.10">
    <property type="entry name" value="Death Domain, Fas"/>
    <property type="match status" value="1"/>
</dbReference>
<name>A0A8S4Q280_OWEFU</name>
<accession>A0A8S4Q280</accession>
<dbReference type="SUPFAM" id="SSF47986">
    <property type="entry name" value="DEATH domain"/>
    <property type="match status" value="1"/>
</dbReference>
<feature type="domain" description="Death" evidence="2">
    <location>
        <begin position="37"/>
        <end position="116"/>
    </location>
</feature>
<dbReference type="Pfam" id="PF00531">
    <property type="entry name" value="Death"/>
    <property type="match status" value="1"/>
</dbReference>
<protein>
    <recommendedName>
        <fullName evidence="2">Death domain-containing protein</fullName>
    </recommendedName>
</protein>
<comment type="caution">
    <text evidence="3">The sequence shown here is derived from an EMBL/GenBank/DDBJ whole genome shotgun (WGS) entry which is preliminary data.</text>
</comment>
<evidence type="ECO:0000259" key="2">
    <source>
        <dbReference type="Pfam" id="PF00531"/>
    </source>
</evidence>
<keyword evidence="4" id="KW-1185">Reference proteome</keyword>
<evidence type="ECO:0000313" key="4">
    <source>
        <dbReference type="Proteomes" id="UP000749559"/>
    </source>
</evidence>
<evidence type="ECO:0000313" key="3">
    <source>
        <dbReference type="EMBL" id="CAH1797881.1"/>
    </source>
</evidence>
<feature type="compositionally biased region" description="Basic and acidic residues" evidence="1">
    <location>
        <begin position="7"/>
        <end position="20"/>
    </location>
</feature>
<feature type="region of interest" description="Disordered" evidence="1">
    <location>
        <begin position="1"/>
        <end position="20"/>
    </location>
</feature>
<organism evidence="3 4">
    <name type="scientific">Owenia fusiformis</name>
    <name type="common">Polychaete worm</name>
    <dbReference type="NCBI Taxonomy" id="6347"/>
    <lineage>
        <taxon>Eukaryota</taxon>
        <taxon>Metazoa</taxon>
        <taxon>Spiralia</taxon>
        <taxon>Lophotrochozoa</taxon>
        <taxon>Annelida</taxon>
        <taxon>Polychaeta</taxon>
        <taxon>Sedentaria</taxon>
        <taxon>Canalipalpata</taxon>
        <taxon>Sabellida</taxon>
        <taxon>Oweniida</taxon>
        <taxon>Oweniidae</taxon>
        <taxon>Owenia</taxon>
    </lineage>
</organism>
<dbReference type="AlphaFoldDB" id="A0A8S4Q280"/>
<gene>
    <name evidence="3" type="ORF">OFUS_LOCUS22095</name>
</gene>
<reference evidence="3" key="1">
    <citation type="submission" date="2022-03" db="EMBL/GenBank/DDBJ databases">
        <authorList>
            <person name="Martin C."/>
        </authorList>
    </citation>
    <scope>NUCLEOTIDE SEQUENCE</scope>
</reference>
<sequence length="122" mass="14076">HKMAGVRSREDGQQEQLKTETMDDTLQVIYLPTTTKDKLSVLLDSYRPMLSNWENIAERRGLNYDERTHIKTGFPNDYSYFKRLLDHPKVQGYTVEELGADLQAINRQDALDVLYSNPGGLQ</sequence>
<dbReference type="EMBL" id="CAIIXF020000010">
    <property type="protein sequence ID" value="CAH1797881.1"/>
    <property type="molecule type" value="Genomic_DNA"/>
</dbReference>